<name>A0ABV5KD05_9ACTN</name>
<comment type="caution">
    <text evidence="2">The sequence shown here is derived from an EMBL/GenBank/DDBJ whole genome shotgun (WGS) entry which is preliminary data.</text>
</comment>
<dbReference type="Proteomes" id="UP001589750">
    <property type="component" value="Unassembled WGS sequence"/>
</dbReference>
<accession>A0ABV5KD05</accession>
<feature type="transmembrane region" description="Helical" evidence="1">
    <location>
        <begin position="85"/>
        <end position="107"/>
    </location>
</feature>
<feature type="transmembrane region" description="Helical" evidence="1">
    <location>
        <begin position="59"/>
        <end position="79"/>
    </location>
</feature>
<feature type="transmembrane region" description="Helical" evidence="1">
    <location>
        <begin position="128"/>
        <end position="146"/>
    </location>
</feature>
<proteinExistence type="predicted"/>
<evidence type="ECO:0008006" key="4">
    <source>
        <dbReference type="Google" id="ProtNLM"/>
    </source>
</evidence>
<evidence type="ECO:0000256" key="1">
    <source>
        <dbReference type="SAM" id="Phobius"/>
    </source>
</evidence>
<keyword evidence="3" id="KW-1185">Reference proteome</keyword>
<dbReference type="EMBL" id="JBHMDG010000022">
    <property type="protein sequence ID" value="MFB9314590.1"/>
    <property type="molecule type" value="Genomic_DNA"/>
</dbReference>
<protein>
    <recommendedName>
        <fullName evidence="4">DUF1772 domain-containing protein</fullName>
    </recommendedName>
</protein>
<evidence type="ECO:0000313" key="3">
    <source>
        <dbReference type="Proteomes" id="UP001589750"/>
    </source>
</evidence>
<evidence type="ECO:0000313" key="2">
    <source>
        <dbReference type="EMBL" id="MFB9314590.1"/>
    </source>
</evidence>
<sequence length="148" mass="14946">GSGGPRRGHALVTPAIAFALVAAAHAGFQVTVTTLVYPALVEVGPAAWDTAHARHSRRIVPLVALLYAGLVGSGGVLVLDGPDVLGWVGLVATAGALATTAVAAAPLHGRLRADTDDLRHRLLLVDRLRCSGAVLGALAATASLLTSR</sequence>
<keyword evidence="1" id="KW-0812">Transmembrane</keyword>
<gene>
    <name evidence="2" type="ORF">ACFFRI_16150</name>
</gene>
<organism evidence="2 3">
    <name type="scientific">Nocardioides plantarum</name>
    <dbReference type="NCBI Taxonomy" id="29299"/>
    <lineage>
        <taxon>Bacteria</taxon>
        <taxon>Bacillati</taxon>
        <taxon>Actinomycetota</taxon>
        <taxon>Actinomycetes</taxon>
        <taxon>Propionibacteriales</taxon>
        <taxon>Nocardioidaceae</taxon>
        <taxon>Nocardioides</taxon>
    </lineage>
</organism>
<keyword evidence="1" id="KW-0472">Membrane</keyword>
<feature type="transmembrane region" description="Helical" evidence="1">
    <location>
        <begin position="15"/>
        <end position="38"/>
    </location>
</feature>
<dbReference type="RefSeq" id="WP_379142108.1">
    <property type="nucleotide sequence ID" value="NZ_JBHMDG010000022.1"/>
</dbReference>
<keyword evidence="1" id="KW-1133">Transmembrane helix</keyword>
<feature type="non-terminal residue" evidence="2">
    <location>
        <position position="1"/>
    </location>
</feature>
<reference evidence="2 3" key="1">
    <citation type="submission" date="2024-09" db="EMBL/GenBank/DDBJ databases">
        <authorList>
            <person name="Sun Q."/>
            <person name="Mori K."/>
        </authorList>
    </citation>
    <scope>NUCLEOTIDE SEQUENCE [LARGE SCALE GENOMIC DNA]</scope>
    <source>
        <strain evidence="2 3">JCM 9626</strain>
    </source>
</reference>